<dbReference type="EMBL" id="MLBF01000014">
    <property type="protein sequence ID" value="OLN31811.1"/>
    <property type="molecule type" value="Genomic_DNA"/>
</dbReference>
<protein>
    <submittedName>
        <fullName evidence="1">Uncharacterized protein</fullName>
    </submittedName>
</protein>
<organism evidence="1 2">
    <name type="scientific">Desulfosporosinus metallidurans</name>
    <dbReference type="NCBI Taxonomy" id="1888891"/>
    <lineage>
        <taxon>Bacteria</taxon>
        <taxon>Bacillati</taxon>
        <taxon>Bacillota</taxon>
        <taxon>Clostridia</taxon>
        <taxon>Eubacteriales</taxon>
        <taxon>Desulfitobacteriaceae</taxon>
        <taxon>Desulfosporosinus</taxon>
    </lineage>
</organism>
<gene>
    <name evidence="1" type="ORF">DSOL_2307</name>
</gene>
<dbReference type="Proteomes" id="UP000186102">
    <property type="component" value="Unassembled WGS sequence"/>
</dbReference>
<proteinExistence type="predicted"/>
<sequence>MSPEPWMVAGDLVSVGAGDVLYPAPPMKEQFFLSLVYAAYGVNGVNKIRLNSCIAEVRSDNP</sequence>
<dbReference type="STRING" id="1888891.DSOL_2307"/>
<accession>A0A1Q8QWV8</accession>
<evidence type="ECO:0000313" key="1">
    <source>
        <dbReference type="EMBL" id="OLN31811.1"/>
    </source>
</evidence>
<keyword evidence="2" id="KW-1185">Reference proteome</keyword>
<dbReference type="AlphaFoldDB" id="A0A1Q8QWV8"/>
<name>A0A1Q8QWV8_9FIRM</name>
<dbReference type="RefSeq" id="WP_075364929.1">
    <property type="nucleotide sequence ID" value="NZ_MLBF01000014.1"/>
</dbReference>
<evidence type="ECO:0000313" key="2">
    <source>
        <dbReference type="Proteomes" id="UP000186102"/>
    </source>
</evidence>
<reference evidence="1 2" key="1">
    <citation type="submission" date="2016-09" db="EMBL/GenBank/DDBJ databases">
        <title>Complete genome of Desulfosporosinus sp. OL.</title>
        <authorList>
            <person name="Mardanov A."/>
            <person name="Beletsky A."/>
            <person name="Panova A."/>
            <person name="Karnachuk O."/>
            <person name="Ravin N."/>
        </authorList>
    </citation>
    <scope>NUCLEOTIDE SEQUENCE [LARGE SCALE GENOMIC DNA]</scope>
    <source>
        <strain evidence="1 2">OL</strain>
    </source>
</reference>
<comment type="caution">
    <text evidence="1">The sequence shown here is derived from an EMBL/GenBank/DDBJ whole genome shotgun (WGS) entry which is preliminary data.</text>
</comment>